<dbReference type="InterPro" id="IPR036890">
    <property type="entry name" value="HATPase_C_sf"/>
</dbReference>
<dbReference type="SMART" id="SM00304">
    <property type="entry name" value="HAMP"/>
    <property type="match status" value="1"/>
</dbReference>
<evidence type="ECO:0000313" key="8">
    <source>
        <dbReference type="Proteomes" id="UP000261257"/>
    </source>
</evidence>
<name>A0A3E4UHQ3_9FIRM</name>
<sequence>MQKIWRGLFMKLFHAKKLRSGLKTLFSHISVQIIMIVGTTVVLVLLCTVMFFYHSTVKIIRTNAVRSNEIILEQFNNGFETYIAELKNFTLNVRMDSGILSIIESPDIGYIEQETLGNYMKAMFYSRHDLYDISVHMLRNDTMIRFSRDTKKVSVSHETNIEQEDWFLAAASSPDYSCIAPYRPDVCYPEESFASSAPFLRIYRVIINAYTKKPLAVVEATCDMSIMNSIIKDLGQDKSSLFRLSDQDGTPYFLNSPQLTDLPVFPLSTEDTAKPESIMFHNDEYLCVTHLSRDGHWLLTKLISVDTLTAQNISSRNISLLVLITATVISITAIAFLVHLLTRSLKRLSSQMDQAGKGDLKTTLEETGSYETRMLAHRYNAMIQQIDELIQKNYVMALGEKTAKLQALESQVNPHFLYNSLQVISSRTIVTGDREIYKMIEALAANLRYAFKESVLVPVSLEVQYVRNYLLLLKARFEDRLSTDIEAGDDVSRIMIPKLAIFTLIENSVSHGLETSMKQLRMELKVQLDQGSLIISVTDNGPGIPPDTLERIITDFSAGDMLVSNGEHIGLRNLNTRLKIYYGDRASLRLRSSPGIRTEAVITIHLTDEETTDACITH</sequence>
<dbReference type="PANTHER" id="PTHR34220:SF7">
    <property type="entry name" value="SENSOR HISTIDINE KINASE YPDA"/>
    <property type="match status" value="1"/>
</dbReference>
<dbReference type="PANTHER" id="PTHR34220">
    <property type="entry name" value="SENSOR HISTIDINE KINASE YPDA"/>
    <property type="match status" value="1"/>
</dbReference>
<evidence type="ECO:0000256" key="2">
    <source>
        <dbReference type="ARBA" id="ARBA00022553"/>
    </source>
</evidence>
<evidence type="ECO:0000256" key="5">
    <source>
        <dbReference type="SAM" id="Phobius"/>
    </source>
</evidence>
<dbReference type="AlphaFoldDB" id="A0A3E4UHQ3"/>
<dbReference type="Pfam" id="PF06580">
    <property type="entry name" value="His_kinase"/>
    <property type="match status" value="1"/>
</dbReference>
<feature type="transmembrane region" description="Helical" evidence="5">
    <location>
        <begin position="25"/>
        <end position="53"/>
    </location>
</feature>
<organism evidence="7 8">
    <name type="scientific">Hungatella hathewayi</name>
    <dbReference type="NCBI Taxonomy" id="154046"/>
    <lineage>
        <taxon>Bacteria</taxon>
        <taxon>Bacillati</taxon>
        <taxon>Bacillota</taxon>
        <taxon>Clostridia</taxon>
        <taxon>Lachnospirales</taxon>
        <taxon>Lachnospiraceae</taxon>
        <taxon>Hungatella</taxon>
    </lineage>
</organism>
<comment type="subcellular location">
    <subcellularLocation>
        <location evidence="1">Membrane</location>
    </subcellularLocation>
</comment>
<dbReference type="Pfam" id="PF02518">
    <property type="entry name" value="HATPase_c"/>
    <property type="match status" value="1"/>
</dbReference>
<dbReference type="SUPFAM" id="SSF55874">
    <property type="entry name" value="ATPase domain of HSP90 chaperone/DNA topoisomerase II/histidine kinase"/>
    <property type="match status" value="1"/>
</dbReference>
<dbReference type="Proteomes" id="UP000261257">
    <property type="component" value="Unassembled WGS sequence"/>
</dbReference>
<dbReference type="PROSITE" id="PS50885">
    <property type="entry name" value="HAMP"/>
    <property type="match status" value="1"/>
</dbReference>
<evidence type="ECO:0000256" key="1">
    <source>
        <dbReference type="ARBA" id="ARBA00004370"/>
    </source>
</evidence>
<evidence type="ECO:0000256" key="4">
    <source>
        <dbReference type="ARBA" id="ARBA00022777"/>
    </source>
</evidence>
<dbReference type="GO" id="GO:0016020">
    <property type="term" value="C:membrane"/>
    <property type="evidence" value="ECO:0007669"/>
    <property type="project" value="UniProtKB-SubCell"/>
</dbReference>
<dbReference type="InterPro" id="IPR003594">
    <property type="entry name" value="HATPase_dom"/>
</dbReference>
<keyword evidence="2" id="KW-0597">Phosphoprotein</keyword>
<dbReference type="CDD" id="cd06225">
    <property type="entry name" value="HAMP"/>
    <property type="match status" value="1"/>
</dbReference>
<dbReference type="InterPro" id="IPR050640">
    <property type="entry name" value="Bact_2-comp_sensor_kinase"/>
</dbReference>
<protein>
    <submittedName>
        <fullName evidence="7">HAMP domain-containing protein</fullName>
    </submittedName>
</protein>
<keyword evidence="3" id="KW-0808">Transferase</keyword>
<dbReference type="Pfam" id="PF00672">
    <property type="entry name" value="HAMP"/>
    <property type="match status" value="1"/>
</dbReference>
<keyword evidence="5" id="KW-1133">Transmembrane helix</keyword>
<keyword evidence="5" id="KW-0812">Transmembrane</keyword>
<comment type="caution">
    <text evidence="7">The sequence shown here is derived from an EMBL/GenBank/DDBJ whole genome shotgun (WGS) entry which is preliminary data.</text>
</comment>
<dbReference type="InterPro" id="IPR003660">
    <property type="entry name" value="HAMP_dom"/>
</dbReference>
<gene>
    <name evidence="7" type="ORF">DXC39_02510</name>
</gene>
<dbReference type="Gene3D" id="3.30.565.10">
    <property type="entry name" value="Histidine kinase-like ATPase, C-terminal domain"/>
    <property type="match status" value="1"/>
</dbReference>
<feature type="domain" description="HAMP" evidence="6">
    <location>
        <begin position="339"/>
        <end position="391"/>
    </location>
</feature>
<accession>A0A3E4UHQ3</accession>
<reference evidence="7 8" key="1">
    <citation type="submission" date="2018-08" db="EMBL/GenBank/DDBJ databases">
        <title>A genome reference for cultivated species of the human gut microbiota.</title>
        <authorList>
            <person name="Zou Y."/>
            <person name="Xue W."/>
            <person name="Luo G."/>
        </authorList>
    </citation>
    <scope>NUCLEOTIDE SEQUENCE [LARGE SCALE GENOMIC DNA]</scope>
    <source>
        <strain evidence="7 8">TF05-11AC</strain>
    </source>
</reference>
<dbReference type="GO" id="GO:0000155">
    <property type="term" value="F:phosphorelay sensor kinase activity"/>
    <property type="evidence" value="ECO:0007669"/>
    <property type="project" value="InterPro"/>
</dbReference>
<evidence type="ECO:0000259" key="6">
    <source>
        <dbReference type="PROSITE" id="PS50885"/>
    </source>
</evidence>
<dbReference type="Gene3D" id="6.10.340.10">
    <property type="match status" value="1"/>
</dbReference>
<dbReference type="SMART" id="SM00387">
    <property type="entry name" value="HATPase_c"/>
    <property type="match status" value="1"/>
</dbReference>
<proteinExistence type="predicted"/>
<evidence type="ECO:0000256" key="3">
    <source>
        <dbReference type="ARBA" id="ARBA00022679"/>
    </source>
</evidence>
<keyword evidence="5" id="KW-0472">Membrane</keyword>
<keyword evidence="4" id="KW-0418">Kinase</keyword>
<dbReference type="InterPro" id="IPR010559">
    <property type="entry name" value="Sig_transdc_His_kin_internal"/>
</dbReference>
<evidence type="ECO:0000313" key="7">
    <source>
        <dbReference type="EMBL" id="RGM08854.1"/>
    </source>
</evidence>
<dbReference type="EMBL" id="QSSQ01000001">
    <property type="protein sequence ID" value="RGM08854.1"/>
    <property type="molecule type" value="Genomic_DNA"/>
</dbReference>
<feature type="transmembrane region" description="Helical" evidence="5">
    <location>
        <begin position="318"/>
        <end position="342"/>
    </location>
</feature>